<feature type="domain" description="BZIP" evidence="5">
    <location>
        <begin position="53"/>
        <end position="116"/>
    </location>
</feature>
<feature type="compositionally biased region" description="Low complexity" evidence="4">
    <location>
        <begin position="332"/>
        <end position="348"/>
    </location>
</feature>
<protein>
    <submittedName>
        <fullName evidence="7">Stress response protein NST1</fullName>
    </submittedName>
</protein>
<dbReference type="Gene3D" id="1.20.5.170">
    <property type="match status" value="1"/>
</dbReference>
<evidence type="ECO:0000313" key="6">
    <source>
        <dbReference type="Proteomes" id="UP000694888"/>
    </source>
</evidence>
<feature type="compositionally biased region" description="Low complexity" evidence="4">
    <location>
        <begin position="174"/>
        <end position="186"/>
    </location>
</feature>
<feature type="compositionally biased region" description="Low complexity" evidence="4">
    <location>
        <begin position="260"/>
        <end position="278"/>
    </location>
</feature>
<feature type="compositionally biased region" description="Basic and acidic residues" evidence="4">
    <location>
        <begin position="45"/>
        <end position="64"/>
    </location>
</feature>
<feature type="compositionally biased region" description="Low complexity" evidence="4">
    <location>
        <begin position="142"/>
        <end position="152"/>
    </location>
</feature>
<gene>
    <name evidence="7" type="primary">LOC101852168</name>
</gene>
<dbReference type="CDD" id="cd14692">
    <property type="entry name" value="bZIP_ATF4"/>
    <property type="match status" value="1"/>
</dbReference>
<dbReference type="Proteomes" id="UP000694888">
    <property type="component" value="Unplaced"/>
</dbReference>
<evidence type="ECO:0000256" key="3">
    <source>
        <dbReference type="ARBA" id="ARBA00023163"/>
    </source>
</evidence>
<evidence type="ECO:0000256" key="1">
    <source>
        <dbReference type="ARBA" id="ARBA00023015"/>
    </source>
</evidence>
<dbReference type="InterPro" id="IPR004827">
    <property type="entry name" value="bZIP"/>
</dbReference>
<feature type="region of interest" description="Disordered" evidence="4">
    <location>
        <begin position="332"/>
        <end position="355"/>
    </location>
</feature>
<feature type="compositionally biased region" description="Polar residues" evidence="4">
    <location>
        <begin position="450"/>
        <end position="459"/>
    </location>
</feature>
<feature type="compositionally biased region" description="Polar residues" evidence="4">
    <location>
        <begin position="377"/>
        <end position="389"/>
    </location>
</feature>
<keyword evidence="1" id="KW-0805">Transcription regulation</keyword>
<accession>A0ABM0ZX46</accession>
<dbReference type="GeneID" id="101852168"/>
<keyword evidence="2" id="KW-0238">DNA-binding</keyword>
<feature type="region of interest" description="Disordered" evidence="4">
    <location>
        <begin position="513"/>
        <end position="542"/>
    </location>
</feature>
<feature type="compositionally biased region" description="Low complexity" evidence="4">
    <location>
        <begin position="653"/>
        <end position="668"/>
    </location>
</feature>
<evidence type="ECO:0000313" key="7">
    <source>
        <dbReference type="RefSeq" id="XP_012936325.1"/>
    </source>
</evidence>
<feature type="region of interest" description="Disordered" evidence="4">
    <location>
        <begin position="130"/>
        <end position="192"/>
    </location>
</feature>
<reference evidence="7" key="1">
    <citation type="submission" date="2025-08" db="UniProtKB">
        <authorList>
            <consortium name="RefSeq"/>
        </authorList>
    </citation>
    <scope>IDENTIFICATION</scope>
</reference>
<dbReference type="InterPro" id="IPR046347">
    <property type="entry name" value="bZIP_sf"/>
</dbReference>
<evidence type="ECO:0000256" key="2">
    <source>
        <dbReference type="ARBA" id="ARBA00023125"/>
    </source>
</evidence>
<keyword evidence="3" id="KW-0804">Transcription</keyword>
<dbReference type="PANTHER" id="PTHR23351">
    <property type="entry name" value="FOS TRANSCRIPTION FACTOR-RELATED"/>
    <property type="match status" value="1"/>
</dbReference>
<dbReference type="PANTHER" id="PTHR23351:SF24">
    <property type="entry name" value="ACTIVATING TRANSCRIPTION FACTOR 3-RELATED"/>
    <property type="match status" value="1"/>
</dbReference>
<proteinExistence type="predicted"/>
<feature type="region of interest" description="Disordered" evidence="4">
    <location>
        <begin position="404"/>
        <end position="423"/>
    </location>
</feature>
<dbReference type="SUPFAM" id="SSF57959">
    <property type="entry name" value="Leucine zipper domain"/>
    <property type="match status" value="1"/>
</dbReference>
<feature type="compositionally biased region" description="Basic and acidic residues" evidence="4">
    <location>
        <begin position="525"/>
        <end position="534"/>
    </location>
</feature>
<feature type="region of interest" description="Disordered" evidence="4">
    <location>
        <begin position="373"/>
        <end position="392"/>
    </location>
</feature>
<feature type="region of interest" description="Disordered" evidence="4">
    <location>
        <begin position="440"/>
        <end position="490"/>
    </location>
</feature>
<name>A0ABM0ZX46_APLCA</name>
<dbReference type="RefSeq" id="XP_012936325.1">
    <property type="nucleotide sequence ID" value="XM_013080871.2"/>
</dbReference>
<evidence type="ECO:0000256" key="4">
    <source>
        <dbReference type="SAM" id="MobiDB-lite"/>
    </source>
</evidence>
<dbReference type="Pfam" id="PF07716">
    <property type="entry name" value="bZIP_2"/>
    <property type="match status" value="1"/>
</dbReference>
<evidence type="ECO:0000259" key="5">
    <source>
        <dbReference type="PROSITE" id="PS50217"/>
    </source>
</evidence>
<feature type="region of interest" description="Disordered" evidence="4">
    <location>
        <begin position="645"/>
        <end position="668"/>
    </location>
</feature>
<sequence>MRYPATLTPMEVTSVRKEKLRRSIIARRHARGQSDLKIEFDQPKKMELSSSELEKKERRREQNRRAAQRCRSKKRMNQFNVIQNFERVLEHNRDLRREVMSLRRERDTLQKTLDRHKLHCPTFVEVKTEPMDEAENPEGGDSTCTASAACASNRHGHTPDAQHRAIGGSHYHTPSQPSPLLFSSPPAGADTPVHANRALREYEDYPPFVPLPGIGSLKKESQQSPVPTHQQLSIQVPNPGSSLGGVAGVDTSGIHHPGHQHNSQQPQQSQQQLQLQQHTEMGGSLQHSLPWCSSPQRLGQPLPQQQFRSCVYENMPPSTRAISTCAEIQPHQYNQRQQHHQQQQQQQQQHHHHQQLNLPPSMAADIMSCSPNHEYGSPSTPRHLQTAISPNPFPSIKNDIVAISPSSTSQVTPPTTPTRRSQYPGICRLLQLPPSPCNKAIPTSFGAPSPATTPQHLGNTFSSASTSAHSPETTSSSTSNSGGTDSSVMTSSSSYSAVLSHYDVGEHCQRLSSSSAVSLGTPDTPHSEAERLRLGSESSDSSLFLETLSDSAREQDSRSGEVPDMDSDDVFILMTSVADTPTTLAGHDANNNSSAYLDRNSIAATTSTTRVAEQPAVGRQAEITTRHSDATRVVAQDEALVTSVLNNSGHNETSNTSSLGSGSSNPLPDDINSLLMDIANNDLFFNQSPPPPFNMRDFMNYTPED</sequence>
<dbReference type="InterPro" id="IPR000837">
    <property type="entry name" value="AP-1"/>
</dbReference>
<feature type="region of interest" description="Disordered" evidence="4">
    <location>
        <begin position="45"/>
        <end position="67"/>
    </location>
</feature>
<keyword evidence="6" id="KW-1185">Reference proteome</keyword>
<dbReference type="SMART" id="SM00338">
    <property type="entry name" value="BRLZ"/>
    <property type="match status" value="1"/>
</dbReference>
<dbReference type="PROSITE" id="PS50217">
    <property type="entry name" value="BZIP"/>
    <property type="match status" value="1"/>
</dbReference>
<organism evidence="6 7">
    <name type="scientific">Aplysia californica</name>
    <name type="common">California sea hare</name>
    <dbReference type="NCBI Taxonomy" id="6500"/>
    <lineage>
        <taxon>Eukaryota</taxon>
        <taxon>Metazoa</taxon>
        <taxon>Spiralia</taxon>
        <taxon>Lophotrochozoa</taxon>
        <taxon>Mollusca</taxon>
        <taxon>Gastropoda</taxon>
        <taxon>Heterobranchia</taxon>
        <taxon>Euthyneura</taxon>
        <taxon>Tectipleura</taxon>
        <taxon>Aplysiida</taxon>
        <taxon>Aplysioidea</taxon>
        <taxon>Aplysiidae</taxon>
        <taxon>Aplysia</taxon>
    </lineage>
</organism>
<feature type="compositionally biased region" description="Low complexity" evidence="4">
    <location>
        <begin position="460"/>
        <end position="490"/>
    </location>
</feature>
<feature type="region of interest" description="Disordered" evidence="4">
    <location>
        <begin position="242"/>
        <end position="286"/>
    </location>
</feature>